<dbReference type="InterPro" id="IPR002314">
    <property type="entry name" value="aa-tRNA-synt_IIb"/>
</dbReference>
<evidence type="ECO:0000256" key="7">
    <source>
        <dbReference type="ARBA" id="ARBA00022840"/>
    </source>
</evidence>
<dbReference type="Gene3D" id="3.30.930.10">
    <property type="entry name" value="Bira Bifunctional Protein, Domain 2"/>
    <property type="match status" value="1"/>
</dbReference>
<feature type="binding site" evidence="12">
    <location>
        <position position="354"/>
    </location>
    <ligand>
        <name>L-serine</name>
        <dbReference type="ChEBI" id="CHEBI:33384"/>
    </ligand>
</feature>
<evidence type="ECO:0000256" key="1">
    <source>
        <dbReference type="ARBA" id="ARBA00004496"/>
    </source>
</evidence>
<evidence type="ECO:0000256" key="11">
    <source>
        <dbReference type="ARBA" id="ARBA00048823"/>
    </source>
</evidence>
<feature type="binding site" evidence="12">
    <location>
        <begin position="300"/>
        <end position="302"/>
    </location>
    <ligand>
        <name>L-serine</name>
        <dbReference type="ChEBI" id="CHEBI:33384"/>
    </ligand>
</feature>
<comment type="subunit">
    <text evidence="12">Homodimer. The tRNA molecule binds across the dimer.</text>
</comment>
<keyword evidence="5 12" id="KW-0436">Ligase</keyword>
<keyword evidence="4 12" id="KW-0963">Cytoplasm</keyword>
<dbReference type="SUPFAM" id="SSF55681">
    <property type="entry name" value="Class II aaRS and biotin synthetases"/>
    <property type="match status" value="1"/>
</dbReference>
<feature type="binding site" evidence="12">
    <location>
        <position position="454"/>
    </location>
    <ligand>
        <name>L-serine</name>
        <dbReference type="ChEBI" id="CHEBI:33384"/>
    </ligand>
</feature>
<dbReference type="PROSITE" id="PS50862">
    <property type="entry name" value="AA_TRNA_LIGASE_II"/>
    <property type="match status" value="1"/>
</dbReference>
<dbReference type="NCBIfam" id="TIGR00414">
    <property type="entry name" value="serS"/>
    <property type="match status" value="1"/>
</dbReference>
<dbReference type="InterPro" id="IPR002317">
    <property type="entry name" value="Ser-tRNA-ligase_type_1"/>
</dbReference>
<evidence type="ECO:0000256" key="9">
    <source>
        <dbReference type="ARBA" id="ARBA00023146"/>
    </source>
</evidence>
<dbReference type="RefSeq" id="WP_272742763.1">
    <property type="nucleotide sequence ID" value="NZ_JAQQKW010000016.1"/>
</dbReference>
<feature type="coiled-coil region" evidence="13">
    <location>
        <begin position="54"/>
        <end position="107"/>
    </location>
</feature>
<comment type="function">
    <text evidence="12">Catalyzes the attachment of serine to tRNA(Ser). Is also able to aminoacylate tRNA(Sec) with serine, to form the misacylated tRNA L-seryl-tRNA(Sec), which will be further converted into selenocysteinyl-tRNA(Sec).</text>
</comment>
<keyword evidence="8 12" id="KW-0648">Protein biosynthesis</keyword>
<gene>
    <name evidence="12 15" type="primary">serS</name>
    <name evidence="15" type="ORF">PQU94_17740</name>
</gene>
<evidence type="ECO:0000256" key="5">
    <source>
        <dbReference type="ARBA" id="ARBA00022598"/>
    </source>
</evidence>
<feature type="domain" description="Aminoacyl-transfer RNA synthetases class-II family profile" evidence="14">
    <location>
        <begin position="181"/>
        <end position="479"/>
    </location>
</feature>
<dbReference type="HAMAP" id="MF_00176">
    <property type="entry name" value="Ser_tRNA_synth_type1"/>
    <property type="match status" value="1"/>
</dbReference>
<evidence type="ECO:0000259" key="14">
    <source>
        <dbReference type="PROSITE" id="PS50862"/>
    </source>
</evidence>
<dbReference type="CDD" id="cd00770">
    <property type="entry name" value="SerRS_core"/>
    <property type="match status" value="1"/>
</dbReference>
<dbReference type="InterPro" id="IPR045864">
    <property type="entry name" value="aa-tRNA-synth_II/BPL/LPL"/>
</dbReference>
<feature type="binding site" evidence="12">
    <location>
        <begin position="418"/>
        <end position="421"/>
    </location>
    <ligand>
        <name>ATP</name>
        <dbReference type="ChEBI" id="CHEBI:30616"/>
    </ligand>
</feature>
<sequence length="493" mass="54524">MHDIKALRETPEAYVKGWSSRGRESAQADVDALLALDKALRAAKTAFETNQAQLKKLSGEIGKAKAEKDEARAAELMTEVEGLKGAIAEAQETERQTEEDLRTLLASLPNIPFDDVPLGEDEAGNVEIRKHGAPNILSFPAKDHADLGEALKGPTGPLMDFEAAAKMSGSRFVVLKGQLARLERAIGQWMLDTQTSEHGYTEVNPPVLVKDHALFGTGQLPKFEEDLFKTESLDHSAYAEAYRNLANADQQFQSLYENRTQQLVNHEEEANFQSAMHELFSARQHFSNININNGHYLIPTAEVSLTNLVREAITAEEELPLRLTALTNCFRAEAGSAGRDTKGMIRQHQFQKVELVSITTPEQSTAEHERMTECAEAILKKLDLSFRTMLLCTGDMGFGARKTYDLEVWLPSQNTYREISSCSNCGDFQARRMDARTRKAGEKGTRFLHTLNGSGLAVGRTLVAIMENYQDEGGRIAVPSVLQPYMGGLTHIG</sequence>
<organism evidence="15 16">
    <name type="scientific">Asticcacaulis currens</name>
    <dbReference type="NCBI Taxonomy" id="2984210"/>
    <lineage>
        <taxon>Bacteria</taxon>
        <taxon>Pseudomonadati</taxon>
        <taxon>Pseudomonadota</taxon>
        <taxon>Alphaproteobacteria</taxon>
        <taxon>Caulobacterales</taxon>
        <taxon>Caulobacteraceae</taxon>
        <taxon>Asticcacaulis</taxon>
    </lineage>
</organism>
<evidence type="ECO:0000256" key="3">
    <source>
        <dbReference type="ARBA" id="ARBA00010728"/>
    </source>
</evidence>
<comment type="domain">
    <text evidence="12">Consists of two distinct domains, a catalytic core and a N-terminal extension that is involved in tRNA binding.</text>
</comment>
<evidence type="ECO:0000256" key="6">
    <source>
        <dbReference type="ARBA" id="ARBA00022741"/>
    </source>
</evidence>
<keyword evidence="13" id="KW-0175">Coiled coil</keyword>
<dbReference type="Proteomes" id="UP001216595">
    <property type="component" value="Unassembled WGS sequence"/>
</dbReference>
<dbReference type="InterPro" id="IPR010978">
    <property type="entry name" value="tRNA-bd_arm"/>
</dbReference>
<proteinExistence type="inferred from homology"/>
<accession>A0ABT5IIW2</accession>
<comment type="catalytic activity">
    <reaction evidence="10 12">
        <text>tRNA(Sec) + L-serine + ATP = L-seryl-tRNA(Sec) + AMP + diphosphate + H(+)</text>
        <dbReference type="Rhea" id="RHEA:42580"/>
        <dbReference type="Rhea" id="RHEA-COMP:9742"/>
        <dbReference type="Rhea" id="RHEA-COMP:10128"/>
        <dbReference type="ChEBI" id="CHEBI:15378"/>
        <dbReference type="ChEBI" id="CHEBI:30616"/>
        <dbReference type="ChEBI" id="CHEBI:33019"/>
        <dbReference type="ChEBI" id="CHEBI:33384"/>
        <dbReference type="ChEBI" id="CHEBI:78442"/>
        <dbReference type="ChEBI" id="CHEBI:78533"/>
        <dbReference type="ChEBI" id="CHEBI:456215"/>
        <dbReference type="EC" id="6.1.1.11"/>
    </reaction>
</comment>
<keyword evidence="9 12" id="KW-0030">Aminoacyl-tRNA synthetase</keyword>
<comment type="pathway">
    <text evidence="2 12">Aminoacyl-tRNA biosynthesis; selenocysteinyl-tRNA(Sec) biosynthesis; L-seryl-tRNA(Sec) from L-serine and tRNA(Sec): step 1/1.</text>
</comment>
<comment type="caution">
    <text evidence="15">The sequence shown here is derived from an EMBL/GenBank/DDBJ whole genome shotgun (WGS) entry which is preliminary data.</text>
</comment>
<comment type="catalytic activity">
    <reaction evidence="11 12">
        <text>tRNA(Ser) + L-serine + ATP = L-seryl-tRNA(Ser) + AMP + diphosphate + H(+)</text>
        <dbReference type="Rhea" id="RHEA:12292"/>
        <dbReference type="Rhea" id="RHEA-COMP:9669"/>
        <dbReference type="Rhea" id="RHEA-COMP:9703"/>
        <dbReference type="ChEBI" id="CHEBI:15378"/>
        <dbReference type="ChEBI" id="CHEBI:30616"/>
        <dbReference type="ChEBI" id="CHEBI:33019"/>
        <dbReference type="ChEBI" id="CHEBI:33384"/>
        <dbReference type="ChEBI" id="CHEBI:78442"/>
        <dbReference type="ChEBI" id="CHEBI:78533"/>
        <dbReference type="ChEBI" id="CHEBI:456215"/>
        <dbReference type="EC" id="6.1.1.11"/>
    </reaction>
</comment>
<dbReference type="SUPFAM" id="SSF46589">
    <property type="entry name" value="tRNA-binding arm"/>
    <property type="match status" value="1"/>
</dbReference>
<comment type="caution">
    <text evidence="12">Lacks conserved residue(s) required for the propagation of feature annotation.</text>
</comment>
<dbReference type="InterPro" id="IPR042103">
    <property type="entry name" value="SerRS_1_N_sf"/>
</dbReference>
<dbReference type="Pfam" id="PF02403">
    <property type="entry name" value="Seryl_tRNA_N"/>
    <property type="match status" value="1"/>
</dbReference>
<dbReference type="PRINTS" id="PR00981">
    <property type="entry name" value="TRNASYNTHSER"/>
</dbReference>
<protein>
    <recommendedName>
        <fullName evidence="12">Serine--tRNA ligase</fullName>
        <ecNumber evidence="12">6.1.1.11</ecNumber>
    </recommendedName>
    <alternativeName>
        <fullName evidence="12">Seryl-tRNA synthetase</fullName>
        <shortName evidence="12">SerRS</shortName>
    </alternativeName>
    <alternativeName>
        <fullName evidence="12">Seryl-tRNA(Ser/Sec) synthetase</fullName>
    </alternativeName>
</protein>
<evidence type="ECO:0000256" key="2">
    <source>
        <dbReference type="ARBA" id="ARBA00005045"/>
    </source>
</evidence>
<comment type="similarity">
    <text evidence="3 12">Belongs to the class-II aminoacyl-tRNA synthetase family. Type-1 seryl-tRNA synthetase subfamily.</text>
</comment>
<dbReference type="GO" id="GO:0004828">
    <property type="term" value="F:serine-tRNA ligase activity"/>
    <property type="evidence" value="ECO:0007669"/>
    <property type="project" value="UniProtKB-EC"/>
</dbReference>
<dbReference type="PANTHER" id="PTHR43697">
    <property type="entry name" value="SERYL-TRNA SYNTHETASE"/>
    <property type="match status" value="1"/>
</dbReference>
<evidence type="ECO:0000256" key="8">
    <source>
        <dbReference type="ARBA" id="ARBA00022917"/>
    </source>
</evidence>
<evidence type="ECO:0000256" key="13">
    <source>
        <dbReference type="SAM" id="Coils"/>
    </source>
</evidence>
<evidence type="ECO:0000313" key="16">
    <source>
        <dbReference type="Proteomes" id="UP001216595"/>
    </source>
</evidence>
<comment type="subcellular location">
    <subcellularLocation>
        <location evidence="1 12">Cytoplasm</location>
    </subcellularLocation>
</comment>
<feature type="binding site" evidence="12">
    <location>
        <begin position="331"/>
        <end position="333"/>
    </location>
    <ligand>
        <name>ATP</name>
        <dbReference type="ChEBI" id="CHEBI:30616"/>
    </ligand>
</feature>
<keyword evidence="7 12" id="KW-0067">ATP-binding</keyword>
<name>A0ABT5IIW2_9CAUL</name>
<dbReference type="EC" id="6.1.1.11" evidence="12"/>
<reference evidence="15 16" key="1">
    <citation type="submission" date="2023-01" db="EMBL/GenBank/DDBJ databases">
        <title>Novel species of the genus Asticcacaulis isolated from rivers.</title>
        <authorList>
            <person name="Lu H."/>
        </authorList>
    </citation>
    <scope>NUCLEOTIDE SEQUENCE [LARGE SCALE GENOMIC DNA]</scope>
    <source>
        <strain evidence="15 16">DXS10W</strain>
    </source>
</reference>
<dbReference type="InterPro" id="IPR006195">
    <property type="entry name" value="aa-tRNA-synth_II"/>
</dbReference>
<dbReference type="InterPro" id="IPR015866">
    <property type="entry name" value="Ser-tRNA-synth_1_N"/>
</dbReference>
<evidence type="ECO:0000256" key="12">
    <source>
        <dbReference type="HAMAP-Rule" id="MF_00176"/>
    </source>
</evidence>
<dbReference type="InterPro" id="IPR033729">
    <property type="entry name" value="SerRS_core"/>
</dbReference>
<dbReference type="EMBL" id="JAQQKW010000016">
    <property type="protein sequence ID" value="MDC7696122.1"/>
    <property type="molecule type" value="Genomic_DNA"/>
</dbReference>
<keyword evidence="6 12" id="KW-0547">Nucleotide-binding</keyword>
<dbReference type="PANTHER" id="PTHR43697:SF1">
    <property type="entry name" value="SERINE--TRNA LIGASE"/>
    <property type="match status" value="1"/>
</dbReference>
<evidence type="ECO:0000313" key="15">
    <source>
        <dbReference type="EMBL" id="MDC7696122.1"/>
    </source>
</evidence>
<keyword evidence="16" id="KW-1185">Reference proteome</keyword>
<dbReference type="PIRSF" id="PIRSF001529">
    <property type="entry name" value="Ser-tRNA-synth_IIa"/>
    <property type="match status" value="1"/>
</dbReference>
<dbReference type="Pfam" id="PF00587">
    <property type="entry name" value="tRNA-synt_2b"/>
    <property type="match status" value="1"/>
</dbReference>
<evidence type="ECO:0000256" key="4">
    <source>
        <dbReference type="ARBA" id="ARBA00022490"/>
    </source>
</evidence>
<dbReference type="Gene3D" id="1.10.287.40">
    <property type="entry name" value="Serine-tRNA synthetase, tRNA binding domain"/>
    <property type="match status" value="1"/>
</dbReference>
<evidence type="ECO:0000256" key="10">
    <source>
        <dbReference type="ARBA" id="ARBA00047929"/>
    </source>
</evidence>